<feature type="compositionally biased region" description="Gly residues" evidence="1">
    <location>
        <begin position="134"/>
        <end position="144"/>
    </location>
</feature>
<organism evidence="2 3">
    <name type="scientific">Portunus trituberculatus</name>
    <name type="common">Swimming crab</name>
    <name type="synonym">Neptunus trituberculatus</name>
    <dbReference type="NCBI Taxonomy" id="210409"/>
    <lineage>
        <taxon>Eukaryota</taxon>
        <taxon>Metazoa</taxon>
        <taxon>Ecdysozoa</taxon>
        <taxon>Arthropoda</taxon>
        <taxon>Crustacea</taxon>
        <taxon>Multicrustacea</taxon>
        <taxon>Malacostraca</taxon>
        <taxon>Eumalacostraca</taxon>
        <taxon>Eucarida</taxon>
        <taxon>Decapoda</taxon>
        <taxon>Pleocyemata</taxon>
        <taxon>Brachyura</taxon>
        <taxon>Eubrachyura</taxon>
        <taxon>Portunoidea</taxon>
        <taxon>Portunidae</taxon>
        <taxon>Portuninae</taxon>
        <taxon>Portunus</taxon>
    </lineage>
</organism>
<keyword evidence="3" id="KW-1185">Reference proteome</keyword>
<feature type="region of interest" description="Disordered" evidence="1">
    <location>
        <begin position="63"/>
        <end position="159"/>
    </location>
</feature>
<evidence type="ECO:0000313" key="3">
    <source>
        <dbReference type="Proteomes" id="UP000324222"/>
    </source>
</evidence>
<gene>
    <name evidence="2" type="ORF">E2C01_050447</name>
</gene>
<feature type="region of interest" description="Disordered" evidence="1">
    <location>
        <begin position="1"/>
        <end position="31"/>
    </location>
</feature>
<dbReference type="EMBL" id="VSRR010013983">
    <property type="protein sequence ID" value="MPC56485.1"/>
    <property type="molecule type" value="Genomic_DNA"/>
</dbReference>
<dbReference type="Proteomes" id="UP000324222">
    <property type="component" value="Unassembled WGS sequence"/>
</dbReference>
<comment type="caution">
    <text evidence="2">The sequence shown here is derived from an EMBL/GenBank/DDBJ whole genome shotgun (WGS) entry which is preliminary data.</text>
</comment>
<protein>
    <submittedName>
        <fullName evidence="2">Uncharacterized protein</fullName>
    </submittedName>
</protein>
<proteinExistence type="predicted"/>
<accession>A0A5B7GGE8</accession>
<evidence type="ECO:0000256" key="1">
    <source>
        <dbReference type="SAM" id="MobiDB-lite"/>
    </source>
</evidence>
<evidence type="ECO:0000313" key="2">
    <source>
        <dbReference type="EMBL" id="MPC56485.1"/>
    </source>
</evidence>
<name>A0A5B7GGE8_PORTR</name>
<reference evidence="2 3" key="1">
    <citation type="submission" date="2019-05" db="EMBL/GenBank/DDBJ databases">
        <title>Another draft genome of Portunus trituberculatus and its Hox gene families provides insights of decapod evolution.</title>
        <authorList>
            <person name="Jeong J.-H."/>
            <person name="Song I."/>
            <person name="Kim S."/>
            <person name="Choi T."/>
            <person name="Kim D."/>
            <person name="Ryu S."/>
            <person name="Kim W."/>
        </authorList>
    </citation>
    <scope>NUCLEOTIDE SEQUENCE [LARGE SCALE GENOMIC DNA]</scope>
    <source>
        <tissue evidence="2">Muscle</tissue>
    </source>
</reference>
<sequence length="243" mass="25558">MAARPYAHTWERGRGSAGAAAGSTQVRVSGAPRSVGSAAIDPWRRAAGTRALSAAARCLSLPGQVPRSPGDAPTALSPPGPPSVLTLAPHSRPAHGANSKLSNSSHPRRGPDLLHALRRGGTVGGPWRATRGTRSGGEAGGGGRLARTEHSSPLGLRRPRRASRVPMLLTASPYAPIIAASDQYLATLGSSSTVRRTRPPPIHDHQIRVHVDMGKQDKVATWRGCWAHAVEHLSPPHCSRRSR</sequence>
<dbReference type="AlphaFoldDB" id="A0A5B7GGE8"/>